<sequence length="445" mass="49007">MTTYLFAGPSLPDAAGLLAGDDVTVLPPVGAGDLLKLAPKQGDVVGIVDGYFRQTRAVRHKEILALIESGVTVVGAASMGALRAAELDTFGMRGVGRVYRDYRDGRLTADDEVALLHGPPEDGYRPITEALVNIRATLRLCVREGILDEPTAEDLAAELARRPYRLRSYPALIELARALGAEKLEALRHVCTTRPVNLKRDDALELIAELRTLRPGPEPASFTLARSIYLHRWQLGARDLDTEDGPIPELSILRMCQLFAEDYPDFYRNLVHTHIVQECTDRPPQPTLDAALAHARHRTIIPETPDELDFLGLWLTPAESDQPLKEQLATFLIRSFQLTPGAPADALALDALRGRPIMSAAANLVHAARTVNQHAQQTQSTFDIHTLSADRILNLIGERWGADPETLELHALDRGIPSRDTLIAAARPFYLLATYNPHLMDLRIG</sequence>
<organism evidence="2 3">
    <name type="scientific">Nonomuraea salmonea</name>
    <dbReference type="NCBI Taxonomy" id="46181"/>
    <lineage>
        <taxon>Bacteria</taxon>
        <taxon>Bacillati</taxon>
        <taxon>Actinomycetota</taxon>
        <taxon>Actinomycetes</taxon>
        <taxon>Streptosporangiales</taxon>
        <taxon>Streptosporangiaceae</taxon>
        <taxon>Nonomuraea</taxon>
    </lineage>
</organism>
<feature type="domain" description="TfuA-like core" evidence="1">
    <location>
        <begin position="49"/>
        <end position="168"/>
    </location>
</feature>
<dbReference type="InterPro" id="IPR012924">
    <property type="entry name" value="TfuA_core"/>
</dbReference>
<evidence type="ECO:0000313" key="2">
    <source>
        <dbReference type="EMBL" id="MFB9476270.1"/>
    </source>
</evidence>
<gene>
    <name evidence="2" type="ORF">ACFFR3_42810</name>
</gene>
<name>A0ABV5P122_9ACTN</name>
<reference evidence="2 3" key="1">
    <citation type="submission" date="2024-09" db="EMBL/GenBank/DDBJ databases">
        <authorList>
            <person name="Sun Q."/>
            <person name="Mori K."/>
        </authorList>
    </citation>
    <scope>NUCLEOTIDE SEQUENCE [LARGE SCALE GENOMIC DNA]</scope>
    <source>
        <strain evidence="2 3">JCM 3324</strain>
    </source>
</reference>
<comment type="caution">
    <text evidence="2">The sequence shown here is derived from an EMBL/GenBank/DDBJ whole genome shotgun (WGS) entry which is preliminary data.</text>
</comment>
<keyword evidence="3" id="KW-1185">Reference proteome</keyword>
<evidence type="ECO:0000313" key="3">
    <source>
        <dbReference type="Proteomes" id="UP001589568"/>
    </source>
</evidence>
<accession>A0ABV5P122</accession>
<protein>
    <submittedName>
        <fullName evidence="2">TfuA-like protein</fullName>
    </submittedName>
</protein>
<dbReference type="Pfam" id="PF07812">
    <property type="entry name" value="TfuA"/>
    <property type="match status" value="1"/>
</dbReference>
<dbReference type="EMBL" id="JBHMCF010000046">
    <property type="protein sequence ID" value="MFB9476270.1"/>
    <property type="molecule type" value="Genomic_DNA"/>
</dbReference>
<dbReference type="RefSeq" id="WP_379485006.1">
    <property type="nucleotide sequence ID" value="NZ_JBHMCF010000046.1"/>
</dbReference>
<dbReference type="Proteomes" id="UP001589568">
    <property type="component" value="Unassembled WGS sequence"/>
</dbReference>
<evidence type="ECO:0000259" key="1">
    <source>
        <dbReference type="Pfam" id="PF07812"/>
    </source>
</evidence>
<proteinExistence type="predicted"/>